<feature type="region of interest" description="Disordered" evidence="1">
    <location>
        <begin position="1"/>
        <end position="25"/>
    </location>
</feature>
<evidence type="ECO:0000313" key="3">
    <source>
        <dbReference type="Proteomes" id="UP000192578"/>
    </source>
</evidence>
<dbReference type="Proteomes" id="UP000192578">
    <property type="component" value="Unassembled WGS sequence"/>
</dbReference>
<evidence type="ECO:0000313" key="2">
    <source>
        <dbReference type="EMBL" id="OQV11901.1"/>
    </source>
</evidence>
<reference evidence="3" key="1">
    <citation type="submission" date="2017-01" db="EMBL/GenBank/DDBJ databases">
        <title>Comparative genomics of anhydrobiosis in the tardigrade Hypsibius dujardini.</title>
        <authorList>
            <person name="Yoshida Y."/>
            <person name="Koutsovoulos G."/>
            <person name="Laetsch D."/>
            <person name="Stevens L."/>
            <person name="Kumar S."/>
            <person name="Horikawa D."/>
            <person name="Ishino K."/>
            <person name="Komine S."/>
            <person name="Tomita M."/>
            <person name="Blaxter M."/>
            <person name="Arakawa K."/>
        </authorList>
    </citation>
    <scope>NUCLEOTIDE SEQUENCE [LARGE SCALE GENOMIC DNA]</scope>
    <source>
        <strain evidence="3">Z151</strain>
    </source>
</reference>
<name>A0A1W0W9L8_HYPEX</name>
<keyword evidence="3" id="KW-1185">Reference proteome</keyword>
<dbReference type="AlphaFoldDB" id="A0A1W0W9L8"/>
<comment type="caution">
    <text evidence="2">The sequence shown here is derived from an EMBL/GenBank/DDBJ whole genome shotgun (WGS) entry which is preliminary data.</text>
</comment>
<feature type="compositionally biased region" description="Basic and acidic residues" evidence="1">
    <location>
        <begin position="1"/>
        <end position="13"/>
    </location>
</feature>
<gene>
    <name evidence="2" type="ORF">BV898_13780</name>
</gene>
<evidence type="ECO:0000256" key="1">
    <source>
        <dbReference type="SAM" id="MobiDB-lite"/>
    </source>
</evidence>
<organism evidence="2 3">
    <name type="scientific">Hypsibius exemplaris</name>
    <name type="common">Freshwater tardigrade</name>
    <dbReference type="NCBI Taxonomy" id="2072580"/>
    <lineage>
        <taxon>Eukaryota</taxon>
        <taxon>Metazoa</taxon>
        <taxon>Ecdysozoa</taxon>
        <taxon>Tardigrada</taxon>
        <taxon>Eutardigrada</taxon>
        <taxon>Parachela</taxon>
        <taxon>Hypsibioidea</taxon>
        <taxon>Hypsibiidae</taxon>
        <taxon>Hypsibius</taxon>
    </lineage>
</organism>
<sequence>MERKRTGRGEALARRARLARPPSKTTSDHAIYRMAIHADHAIYRMTIHADHAIYRMTIHADHAIYRMISTPITPSTG</sequence>
<protein>
    <submittedName>
        <fullName evidence="2">Uncharacterized protein</fullName>
    </submittedName>
</protein>
<accession>A0A1W0W9L8</accession>
<dbReference type="EMBL" id="MTYJ01000158">
    <property type="protein sequence ID" value="OQV11901.1"/>
    <property type="molecule type" value="Genomic_DNA"/>
</dbReference>
<proteinExistence type="predicted"/>